<protein>
    <submittedName>
        <fullName evidence="1">Uncharacterized protein</fullName>
    </submittedName>
</protein>
<keyword evidence="2" id="KW-1185">Reference proteome</keyword>
<evidence type="ECO:0000313" key="1">
    <source>
        <dbReference type="EMBL" id="TCD28751.1"/>
    </source>
</evidence>
<gene>
    <name evidence="1" type="ORF">EZ456_05050</name>
</gene>
<proteinExistence type="predicted"/>
<dbReference type="Proteomes" id="UP000293925">
    <property type="component" value="Unassembled WGS sequence"/>
</dbReference>
<organism evidence="1 2">
    <name type="scientific">Pedobacter psychrodurus</name>
    <dbReference type="NCBI Taxonomy" id="2530456"/>
    <lineage>
        <taxon>Bacteria</taxon>
        <taxon>Pseudomonadati</taxon>
        <taxon>Bacteroidota</taxon>
        <taxon>Sphingobacteriia</taxon>
        <taxon>Sphingobacteriales</taxon>
        <taxon>Sphingobacteriaceae</taxon>
        <taxon>Pedobacter</taxon>
    </lineage>
</organism>
<evidence type="ECO:0000313" key="2">
    <source>
        <dbReference type="Proteomes" id="UP000293925"/>
    </source>
</evidence>
<dbReference type="EMBL" id="SJSO01000003">
    <property type="protein sequence ID" value="TCD28751.1"/>
    <property type="molecule type" value="Genomic_DNA"/>
</dbReference>
<reference evidence="1 2" key="1">
    <citation type="submission" date="2019-02" db="EMBL/GenBank/DDBJ databases">
        <title>Pedobacter sp. RP-3-21 sp. nov., isolated from Arctic soil.</title>
        <authorList>
            <person name="Dahal R.H."/>
        </authorList>
    </citation>
    <scope>NUCLEOTIDE SEQUENCE [LARGE SCALE GENOMIC DNA]</scope>
    <source>
        <strain evidence="1 2">RP-3-21</strain>
    </source>
</reference>
<name>A0A4R0PZR4_9SPHI</name>
<dbReference type="AlphaFoldDB" id="A0A4R0PZR4"/>
<comment type="caution">
    <text evidence="1">The sequence shown here is derived from an EMBL/GenBank/DDBJ whole genome shotgun (WGS) entry which is preliminary data.</text>
</comment>
<accession>A0A4R0PZR4</accession>
<sequence>MVIVLIYSVLWSFSADLKGGSRNMLAVGGKNDSVQNSEVITKGLNSISRAAGDLRRTIAIRDKVDSVINKKKLSLADSVFLENALLELKLIQQP</sequence>